<evidence type="ECO:0000313" key="2">
    <source>
        <dbReference type="Proteomes" id="UP000807504"/>
    </source>
</evidence>
<dbReference type="AlphaFoldDB" id="A0A8T0FSB5"/>
<proteinExistence type="predicted"/>
<sequence length="96" mass="11080">MRKRSQSRPDGLGKPTDLVVIQMATKRISEETFEIYALHYTGISIYILILENNAVRCLRARLVNISLWNKILSLWDDYRVQVLSVKASSDNLRAKD</sequence>
<keyword evidence="2" id="KW-1185">Reference proteome</keyword>
<protein>
    <submittedName>
        <fullName evidence="1">Uncharacterized protein</fullName>
    </submittedName>
</protein>
<reference evidence="1" key="1">
    <citation type="journal article" date="2020" name="bioRxiv">
        <title>Chromosome-level reference genome of the European wasp spider Argiope bruennichi: a resource for studies on range expansion and evolutionary adaptation.</title>
        <authorList>
            <person name="Sheffer M.M."/>
            <person name="Hoppe A."/>
            <person name="Krehenwinkel H."/>
            <person name="Uhl G."/>
            <person name="Kuss A.W."/>
            <person name="Jensen L."/>
            <person name="Jensen C."/>
            <person name="Gillespie R.G."/>
            <person name="Hoff K.J."/>
            <person name="Prost S."/>
        </authorList>
    </citation>
    <scope>NUCLEOTIDE SEQUENCE</scope>
</reference>
<accession>A0A8T0FSB5</accession>
<dbReference type="EMBL" id="JABXBU010000002">
    <property type="protein sequence ID" value="KAF8793981.1"/>
    <property type="molecule type" value="Genomic_DNA"/>
</dbReference>
<organism evidence="1 2">
    <name type="scientific">Argiope bruennichi</name>
    <name type="common">Wasp spider</name>
    <name type="synonym">Aranea bruennichi</name>
    <dbReference type="NCBI Taxonomy" id="94029"/>
    <lineage>
        <taxon>Eukaryota</taxon>
        <taxon>Metazoa</taxon>
        <taxon>Ecdysozoa</taxon>
        <taxon>Arthropoda</taxon>
        <taxon>Chelicerata</taxon>
        <taxon>Arachnida</taxon>
        <taxon>Araneae</taxon>
        <taxon>Araneomorphae</taxon>
        <taxon>Entelegynae</taxon>
        <taxon>Araneoidea</taxon>
        <taxon>Araneidae</taxon>
        <taxon>Argiope</taxon>
    </lineage>
</organism>
<gene>
    <name evidence="1" type="ORF">HNY73_002007</name>
</gene>
<evidence type="ECO:0000313" key="1">
    <source>
        <dbReference type="EMBL" id="KAF8793981.1"/>
    </source>
</evidence>
<name>A0A8T0FSB5_ARGBR</name>
<dbReference type="Proteomes" id="UP000807504">
    <property type="component" value="Unassembled WGS sequence"/>
</dbReference>
<reference evidence="1" key="2">
    <citation type="submission" date="2020-06" db="EMBL/GenBank/DDBJ databases">
        <authorList>
            <person name="Sheffer M."/>
        </authorList>
    </citation>
    <scope>NUCLEOTIDE SEQUENCE</scope>
</reference>
<comment type="caution">
    <text evidence="1">The sequence shown here is derived from an EMBL/GenBank/DDBJ whole genome shotgun (WGS) entry which is preliminary data.</text>
</comment>